<comment type="caution">
    <text evidence="5">The sequence shown here is derived from an EMBL/GenBank/DDBJ whole genome shotgun (WGS) entry which is preliminary data.</text>
</comment>
<dbReference type="InterPro" id="IPR036872">
    <property type="entry name" value="CH_dom_sf"/>
</dbReference>
<comment type="similarity">
    <text evidence="1">Belongs to the alpha-actinin family.</text>
</comment>
<feature type="domain" description="Calponin-homology (CH)" evidence="4">
    <location>
        <begin position="90"/>
        <end position="195"/>
    </location>
</feature>
<dbReference type="Pfam" id="PF08726">
    <property type="entry name" value="EFhand_Ca_insen"/>
    <property type="match status" value="1"/>
</dbReference>
<keyword evidence="6" id="KW-1185">Reference proteome</keyword>
<evidence type="ECO:0000256" key="1">
    <source>
        <dbReference type="ARBA" id="ARBA00010255"/>
    </source>
</evidence>
<evidence type="ECO:0000259" key="4">
    <source>
        <dbReference type="PROSITE" id="PS50021"/>
    </source>
</evidence>
<gene>
    <name evidence="5" type="ORF">M0813_28481</name>
</gene>
<dbReference type="PROSITE" id="PS00019">
    <property type="entry name" value="ACTININ_1"/>
    <property type="match status" value="1"/>
</dbReference>
<evidence type="ECO:0000256" key="2">
    <source>
        <dbReference type="ARBA" id="ARBA00022737"/>
    </source>
</evidence>
<dbReference type="SMART" id="SM01184">
    <property type="entry name" value="efhand_Ca_insen"/>
    <property type="match status" value="1"/>
</dbReference>
<dbReference type="Gene3D" id="1.10.238.10">
    <property type="entry name" value="EF-hand"/>
    <property type="match status" value="1"/>
</dbReference>
<proteinExistence type="inferred from homology"/>
<organism evidence="5 6">
    <name type="scientific">Anaeramoeba flamelloides</name>
    <dbReference type="NCBI Taxonomy" id="1746091"/>
    <lineage>
        <taxon>Eukaryota</taxon>
        <taxon>Metamonada</taxon>
        <taxon>Anaeramoebidae</taxon>
        <taxon>Anaeramoeba</taxon>
    </lineage>
</organism>
<dbReference type="SUPFAM" id="SSF47576">
    <property type="entry name" value="Calponin-homology domain, CH-domain"/>
    <property type="match status" value="1"/>
</dbReference>
<dbReference type="InterPro" id="IPR001715">
    <property type="entry name" value="CH_dom"/>
</dbReference>
<accession>A0ABQ8XW76</accession>
<protein>
    <submittedName>
        <fullName evidence="5">Spectrin beta chain</fullName>
    </submittedName>
</protein>
<evidence type="ECO:0000313" key="5">
    <source>
        <dbReference type="EMBL" id="KAJ6235649.1"/>
    </source>
</evidence>
<evidence type="ECO:0000256" key="3">
    <source>
        <dbReference type="ARBA" id="ARBA00023203"/>
    </source>
</evidence>
<reference evidence="5" key="1">
    <citation type="submission" date="2022-08" db="EMBL/GenBank/DDBJ databases">
        <title>Novel sulfate-reducing endosymbionts in the free-living metamonad Anaeramoeba.</title>
        <authorList>
            <person name="Jerlstrom-Hultqvist J."/>
            <person name="Cepicka I."/>
            <person name="Gallot-Lavallee L."/>
            <person name="Salas-Leiva D."/>
            <person name="Curtis B.A."/>
            <person name="Zahonova K."/>
            <person name="Pipaliya S."/>
            <person name="Dacks J."/>
            <person name="Roger A.J."/>
        </authorList>
    </citation>
    <scope>NUCLEOTIDE SEQUENCE</scope>
    <source>
        <strain evidence="5">Schooner1</strain>
    </source>
</reference>
<keyword evidence="2" id="KW-0677">Repeat</keyword>
<name>A0ABQ8XW76_9EUKA</name>
<dbReference type="InterPro" id="IPR014837">
    <property type="entry name" value="EF-hand_Ca_insen"/>
</dbReference>
<evidence type="ECO:0000313" key="6">
    <source>
        <dbReference type="Proteomes" id="UP001150062"/>
    </source>
</evidence>
<keyword evidence="3" id="KW-0009">Actin-binding</keyword>
<dbReference type="Gene3D" id="1.10.418.10">
    <property type="entry name" value="Calponin-like domain"/>
    <property type="match status" value="1"/>
</dbReference>
<dbReference type="Proteomes" id="UP001150062">
    <property type="component" value="Unassembled WGS sequence"/>
</dbReference>
<dbReference type="SMART" id="SM00033">
    <property type="entry name" value="CH"/>
    <property type="match status" value="1"/>
</dbReference>
<dbReference type="InterPro" id="IPR050540">
    <property type="entry name" value="F-actin_Monoox_Mical"/>
</dbReference>
<dbReference type="PROSITE" id="PS50021">
    <property type="entry name" value="CH"/>
    <property type="match status" value="1"/>
</dbReference>
<dbReference type="PANTHER" id="PTHR23167">
    <property type="entry name" value="CALPONIN HOMOLOGY DOMAIN-CONTAINING PROTEIN DDB_G0272472-RELATED"/>
    <property type="match status" value="1"/>
</dbReference>
<dbReference type="Pfam" id="PF00307">
    <property type="entry name" value="CH"/>
    <property type="match status" value="1"/>
</dbReference>
<dbReference type="PANTHER" id="PTHR23167:SF46">
    <property type="entry name" value="EPS15 HOMOLOGY DOMAIN CONTAINING PROTEIN-BINDING PROTEIN 1, ISOFORM F"/>
    <property type="match status" value="1"/>
</dbReference>
<dbReference type="InterPro" id="IPR001589">
    <property type="entry name" value="Actinin_actin-bd_CS"/>
</dbReference>
<dbReference type="EMBL" id="JAOAOG010000256">
    <property type="protein sequence ID" value="KAJ6235649.1"/>
    <property type="molecule type" value="Genomic_DNA"/>
</dbReference>
<sequence length="267" mass="31355">MQDSHACLVQQEKAFIRWCNLRLEKVDLKIQKLSELFKNCLCVDLLQVLVDHKFQRFIQPLYQGSHLFEHAAVWYTIRIFEINKIAFEGLTGEKALLLWCQRATSGYDNVDIVDFTCSWQNGLGFCALIHNHNPDLIEYKVLDGKNIEDNLNKAYGIAENVFGIPKLLDAEDQIKYIHDKNSTIMYLFGFFRVFYTEKMEKGKPADTLEQTLEEWKTIANGKKYVTKKDMEIYKMSLEDIEFFISKMPVLETGYDYNIFFKKTFSEK</sequence>